<sequence length="192" mass="21652">MKIVLVRHGESVYNKFNRENPEKRLFTGAFDTPLTEKGRQQARLLRNVQDIKQIEAIYSSPLSRAVETAKLATNHAELTLDARLIERSLGELEGHSLADIGDICAALPKDFAHSFTAKAPGGENYQEVLERTSAFFNEQPKQDLLVFAHQGSIRTMMMYLMNLDSEETLTLNIPNCQPICLEGTHFGTFQRL</sequence>
<dbReference type="InterPro" id="IPR005952">
    <property type="entry name" value="Phosphogly_mut1"/>
</dbReference>
<organism evidence="5 6">
    <name type="scientific">Candidatus Enterococcus willemsii</name>
    <dbReference type="NCBI Taxonomy" id="1857215"/>
    <lineage>
        <taxon>Bacteria</taxon>
        <taxon>Bacillati</taxon>
        <taxon>Bacillota</taxon>
        <taxon>Bacilli</taxon>
        <taxon>Lactobacillales</taxon>
        <taxon>Enterococcaceae</taxon>
        <taxon>Enterococcus</taxon>
    </lineage>
</organism>
<reference evidence="5 6" key="1">
    <citation type="submission" date="2016-06" db="EMBL/GenBank/DDBJ databases">
        <title>Four novel species of enterococci isolated from chicken manure.</title>
        <authorList>
            <person name="Van Tyne D."/>
        </authorList>
    </citation>
    <scope>NUCLEOTIDE SEQUENCE [LARGE SCALE GENOMIC DNA]</scope>
    <source>
        <strain evidence="5 6">CU12B</strain>
    </source>
</reference>
<dbReference type="Proteomes" id="UP000782705">
    <property type="component" value="Unassembled WGS sequence"/>
</dbReference>
<keyword evidence="4" id="KW-0413">Isomerase</keyword>
<accession>A0ABQ6YVZ4</accession>
<gene>
    <name evidence="5" type="ORF">BAU17_06275</name>
</gene>
<comment type="similarity">
    <text evidence="1">Belongs to the phosphoglycerate mutase family. BPG-dependent PGAM subfamily.</text>
</comment>
<dbReference type="EC" id="5.4.2.11" evidence="2"/>
<dbReference type="SUPFAM" id="SSF53254">
    <property type="entry name" value="Phosphoglycerate mutase-like"/>
    <property type="match status" value="1"/>
</dbReference>
<evidence type="ECO:0000256" key="1">
    <source>
        <dbReference type="ARBA" id="ARBA00006717"/>
    </source>
</evidence>
<dbReference type="InterPro" id="IPR001345">
    <property type="entry name" value="PG/BPGM_mutase_AS"/>
</dbReference>
<dbReference type="PROSITE" id="PS00175">
    <property type="entry name" value="PG_MUTASE"/>
    <property type="match status" value="1"/>
</dbReference>
<evidence type="ECO:0000256" key="3">
    <source>
        <dbReference type="ARBA" id="ARBA00023152"/>
    </source>
</evidence>
<dbReference type="CDD" id="cd07067">
    <property type="entry name" value="HP_PGM_like"/>
    <property type="match status" value="1"/>
</dbReference>
<dbReference type="Gene3D" id="3.40.50.1240">
    <property type="entry name" value="Phosphoglycerate mutase-like"/>
    <property type="match status" value="1"/>
</dbReference>
<proteinExistence type="inferred from homology"/>
<evidence type="ECO:0000256" key="4">
    <source>
        <dbReference type="ARBA" id="ARBA00023235"/>
    </source>
</evidence>
<dbReference type="InterPro" id="IPR029033">
    <property type="entry name" value="His_PPase_superfam"/>
</dbReference>
<dbReference type="SMART" id="SM00855">
    <property type="entry name" value="PGAM"/>
    <property type="match status" value="1"/>
</dbReference>
<dbReference type="PIRSF" id="PIRSF000709">
    <property type="entry name" value="6PFK_2-Ptase"/>
    <property type="match status" value="1"/>
</dbReference>
<dbReference type="EMBL" id="MAEL01000057">
    <property type="protein sequence ID" value="KAF1301524.1"/>
    <property type="molecule type" value="Genomic_DNA"/>
</dbReference>
<protein>
    <recommendedName>
        <fullName evidence="2">phosphoglycerate mutase (2,3-diphosphoglycerate-dependent)</fullName>
        <ecNumber evidence="2">5.4.2.11</ecNumber>
    </recommendedName>
</protein>
<dbReference type="RefSeq" id="WP_161903307.1">
    <property type="nucleotide sequence ID" value="NZ_MAEL01000057.1"/>
</dbReference>
<comment type="caution">
    <text evidence="5">The sequence shown here is derived from an EMBL/GenBank/DDBJ whole genome shotgun (WGS) entry which is preliminary data.</text>
</comment>
<evidence type="ECO:0000256" key="2">
    <source>
        <dbReference type="ARBA" id="ARBA00012028"/>
    </source>
</evidence>
<dbReference type="PANTHER" id="PTHR11931">
    <property type="entry name" value="PHOSPHOGLYCERATE MUTASE"/>
    <property type="match status" value="1"/>
</dbReference>
<evidence type="ECO:0000313" key="5">
    <source>
        <dbReference type="EMBL" id="KAF1301524.1"/>
    </source>
</evidence>
<keyword evidence="3" id="KW-0324">Glycolysis</keyword>
<dbReference type="Pfam" id="PF00300">
    <property type="entry name" value="His_Phos_1"/>
    <property type="match status" value="1"/>
</dbReference>
<evidence type="ECO:0000313" key="6">
    <source>
        <dbReference type="Proteomes" id="UP000782705"/>
    </source>
</evidence>
<dbReference type="InterPro" id="IPR013078">
    <property type="entry name" value="His_Pase_superF_clade-1"/>
</dbReference>
<keyword evidence="6" id="KW-1185">Reference proteome</keyword>
<name>A0ABQ6YVZ4_9ENTE</name>